<dbReference type="EMBL" id="DUZY01000008">
    <property type="protein sequence ID" value="DAD47316.1"/>
    <property type="molecule type" value="Genomic_DNA"/>
</dbReference>
<keyword evidence="3" id="KW-1185">Reference proteome</keyword>
<dbReference type="Pfam" id="PF00450">
    <property type="entry name" value="Peptidase_S10"/>
    <property type="match status" value="1"/>
</dbReference>
<proteinExistence type="inferred from homology"/>
<dbReference type="GO" id="GO:0004185">
    <property type="term" value="F:serine-type carboxypeptidase activity"/>
    <property type="evidence" value="ECO:0007669"/>
    <property type="project" value="InterPro"/>
</dbReference>
<evidence type="ECO:0000313" key="3">
    <source>
        <dbReference type="Proteomes" id="UP000607653"/>
    </source>
</evidence>
<accession>A0A822ZWQ7</accession>
<reference evidence="2 3" key="1">
    <citation type="journal article" date="2020" name="Mol. Biol. Evol.">
        <title>Distinct Expression and Methylation Patterns for Genes with Different Fates following a Single Whole-Genome Duplication in Flowering Plants.</title>
        <authorList>
            <person name="Shi T."/>
            <person name="Rahmani R.S."/>
            <person name="Gugger P.F."/>
            <person name="Wang M."/>
            <person name="Li H."/>
            <person name="Zhang Y."/>
            <person name="Li Z."/>
            <person name="Wang Q."/>
            <person name="Van de Peer Y."/>
            <person name="Marchal K."/>
            <person name="Chen J."/>
        </authorList>
    </citation>
    <scope>NUCLEOTIDE SEQUENCE [LARGE SCALE GENOMIC DNA]</scope>
    <source>
        <tissue evidence="2">Leaf</tissue>
    </source>
</reference>
<dbReference type="SUPFAM" id="SSF53474">
    <property type="entry name" value="alpha/beta-Hydrolases"/>
    <property type="match status" value="1"/>
</dbReference>
<evidence type="ECO:0000256" key="1">
    <source>
        <dbReference type="ARBA" id="ARBA00009431"/>
    </source>
</evidence>
<gene>
    <name evidence="2" type="ORF">HUJ06_017253</name>
</gene>
<dbReference type="InterPro" id="IPR001563">
    <property type="entry name" value="Peptidase_S10"/>
</dbReference>
<comment type="caution">
    <text evidence="2">The sequence shown here is derived from an EMBL/GenBank/DDBJ whole genome shotgun (WGS) entry which is preliminary data.</text>
</comment>
<dbReference type="Proteomes" id="UP000607653">
    <property type="component" value="Unassembled WGS sequence"/>
</dbReference>
<organism evidence="2 3">
    <name type="scientific">Nelumbo nucifera</name>
    <name type="common">Sacred lotus</name>
    <dbReference type="NCBI Taxonomy" id="4432"/>
    <lineage>
        <taxon>Eukaryota</taxon>
        <taxon>Viridiplantae</taxon>
        <taxon>Streptophyta</taxon>
        <taxon>Embryophyta</taxon>
        <taxon>Tracheophyta</taxon>
        <taxon>Spermatophyta</taxon>
        <taxon>Magnoliopsida</taxon>
        <taxon>Proteales</taxon>
        <taxon>Nelumbonaceae</taxon>
        <taxon>Nelumbo</taxon>
    </lineage>
</organism>
<comment type="similarity">
    <text evidence="1">Belongs to the peptidase S10 family.</text>
</comment>
<dbReference type="GO" id="GO:0006508">
    <property type="term" value="P:proteolysis"/>
    <property type="evidence" value="ECO:0007669"/>
    <property type="project" value="InterPro"/>
</dbReference>
<dbReference type="AlphaFoldDB" id="A0A822ZWQ7"/>
<dbReference type="Gene3D" id="3.40.50.1820">
    <property type="entry name" value="alpha/beta hydrolase"/>
    <property type="match status" value="1"/>
</dbReference>
<sequence length="176" mass="20395">MLPRQLSDNFNQYGGYVTVDGSAGRALFYYFVEAPDAMSKPLVLWLNGGVFFTWRWGNDGAWPVQSAKRWHNTLLKPICMESSGQCFVPEVSCWCRFFLLQHKFRLQYKRRSNKLCVSGELARENPRIGNRQSIDPWGNRHEGHPKPNAIASLSQVRRNSFSFFFSIAQRKQSLQE</sequence>
<dbReference type="InterPro" id="IPR029058">
    <property type="entry name" value="AB_hydrolase_fold"/>
</dbReference>
<protein>
    <submittedName>
        <fullName evidence="2">Uncharacterized protein</fullName>
    </submittedName>
</protein>
<name>A0A822ZWQ7_NELNU</name>
<evidence type="ECO:0000313" key="2">
    <source>
        <dbReference type="EMBL" id="DAD47316.1"/>
    </source>
</evidence>